<dbReference type="EMBL" id="GL349483">
    <property type="protein sequence ID" value="KNC53856.1"/>
    <property type="molecule type" value="Genomic_DNA"/>
</dbReference>
<accession>A0A0L0DP89</accession>
<evidence type="ECO:0000313" key="3">
    <source>
        <dbReference type="Proteomes" id="UP000054408"/>
    </source>
</evidence>
<feature type="transmembrane region" description="Helical" evidence="1">
    <location>
        <begin position="99"/>
        <end position="121"/>
    </location>
</feature>
<dbReference type="Proteomes" id="UP000054408">
    <property type="component" value="Unassembled WGS sequence"/>
</dbReference>
<evidence type="ECO:0000313" key="2">
    <source>
        <dbReference type="EMBL" id="KNC53856.1"/>
    </source>
</evidence>
<name>A0A0L0DP89_THETB</name>
<keyword evidence="1" id="KW-1133">Transmembrane helix</keyword>
<evidence type="ECO:0008006" key="4">
    <source>
        <dbReference type="Google" id="ProtNLM"/>
    </source>
</evidence>
<gene>
    <name evidence="2" type="ORF">AMSG_09807</name>
</gene>
<dbReference type="OrthoDB" id="6115351at2759"/>
<proteinExistence type="predicted"/>
<keyword evidence="1" id="KW-0812">Transmembrane</keyword>
<dbReference type="RefSeq" id="XP_013754236.1">
    <property type="nucleotide sequence ID" value="XM_013898782.1"/>
</dbReference>
<reference evidence="2 3" key="1">
    <citation type="submission" date="2010-05" db="EMBL/GenBank/DDBJ databases">
        <title>The Genome Sequence of Thecamonas trahens ATCC 50062.</title>
        <authorList>
            <consortium name="The Broad Institute Genome Sequencing Platform"/>
            <person name="Russ C."/>
            <person name="Cuomo C."/>
            <person name="Shea T."/>
            <person name="Young S.K."/>
            <person name="Zeng Q."/>
            <person name="Koehrsen M."/>
            <person name="Haas B."/>
            <person name="Borodovsky M."/>
            <person name="Guigo R."/>
            <person name="Alvarado L."/>
            <person name="Berlin A."/>
            <person name="Bochicchio J."/>
            <person name="Borenstein D."/>
            <person name="Chapman S."/>
            <person name="Chen Z."/>
            <person name="Freedman E."/>
            <person name="Gellesch M."/>
            <person name="Goldberg J."/>
            <person name="Griggs A."/>
            <person name="Gujja S."/>
            <person name="Heilman E."/>
            <person name="Heiman D."/>
            <person name="Hepburn T."/>
            <person name="Howarth C."/>
            <person name="Jen D."/>
            <person name="Larson L."/>
            <person name="Mehta T."/>
            <person name="Park D."/>
            <person name="Pearson M."/>
            <person name="Roberts A."/>
            <person name="Saif S."/>
            <person name="Shenoy N."/>
            <person name="Sisk P."/>
            <person name="Stolte C."/>
            <person name="Sykes S."/>
            <person name="Thomson T."/>
            <person name="Walk T."/>
            <person name="White J."/>
            <person name="Yandava C."/>
            <person name="Burger G."/>
            <person name="Gray M.W."/>
            <person name="Holland P.W.H."/>
            <person name="King N."/>
            <person name="Lang F.B.F."/>
            <person name="Roger A.J."/>
            <person name="Ruiz-Trillo I."/>
            <person name="Lander E."/>
            <person name="Nusbaum C."/>
        </authorList>
    </citation>
    <scope>NUCLEOTIDE SEQUENCE [LARGE SCALE GENOMIC DNA]</scope>
    <source>
        <strain evidence="2 3">ATCC 50062</strain>
    </source>
</reference>
<feature type="transmembrane region" description="Helical" evidence="1">
    <location>
        <begin position="66"/>
        <end position="87"/>
    </location>
</feature>
<dbReference type="AlphaFoldDB" id="A0A0L0DP89"/>
<feature type="transmembrane region" description="Helical" evidence="1">
    <location>
        <begin position="127"/>
        <end position="149"/>
    </location>
</feature>
<organism evidence="2 3">
    <name type="scientific">Thecamonas trahens ATCC 50062</name>
    <dbReference type="NCBI Taxonomy" id="461836"/>
    <lineage>
        <taxon>Eukaryota</taxon>
        <taxon>Apusozoa</taxon>
        <taxon>Apusomonadida</taxon>
        <taxon>Apusomonadidae</taxon>
        <taxon>Thecamonas</taxon>
    </lineage>
</organism>
<dbReference type="GeneID" id="25568190"/>
<keyword evidence="3" id="KW-1185">Reference proteome</keyword>
<keyword evidence="1" id="KW-0472">Membrane</keyword>
<dbReference type="Pfam" id="PF08570">
    <property type="entry name" value="DUF1761"/>
    <property type="match status" value="1"/>
</dbReference>
<protein>
    <recommendedName>
        <fullName evidence="4">DUF1761 domain-containing protein</fullName>
    </recommendedName>
</protein>
<dbReference type="InterPro" id="IPR013879">
    <property type="entry name" value="DUF1761"/>
</dbReference>
<feature type="transmembrane region" description="Helical" evidence="1">
    <location>
        <begin position="21"/>
        <end position="46"/>
    </location>
</feature>
<evidence type="ECO:0000256" key="1">
    <source>
        <dbReference type="SAM" id="Phobius"/>
    </source>
</evidence>
<sequence length="150" mass="15766">MADLAKLLDVATVVDAASDSAVLGASVTAFMLGGLWYSPLLFGNMWFNLSFPGRKMEEVMADGHPILPYAVAMLTSILSAAALKVILPASVQADPVEAAKAGAILGTYFAFFSLSVTYLFASRPKGLIFIDGLYHVVRLAILAAVLAVLA</sequence>